<evidence type="ECO:0000313" key="2">
    <source>
        <dbReference type="EMBL" id="MFC6275372.1"/>
    </source>
</evidence>
<comment type="caution">
    <text evidence="2">The sequence shown here is derived from an EMBL/GenBank/DDBJ whole genome shotgun (WGS) entry which is preliminary data.</text>
</comment>
<dbReference type="Proteomes" id="UP001596191">
    <property type="component" value="Unassembled WGS sequence"/>
</dbReference>
<keyword evidence="1" id="KW-1133">Transmembrane helix</keyword>
<reference evidence="3" key="1">
    <citation type="journal article" date="2019" name="Int. J. Syst. Evol. Microbiol.">
        <title>The Global Catalogue of Microorganisms (GCM) 10K type strain sequencing project: providing services to taxonomists for standard genome sequencing and annotation.</title>
        <authorList>
            <consortium name="The Broad Institute Genomics Platform"/>
            <consortium name="The Broad Institute Genome Sequencing Center for Infectious Disease"/>
            <person name="Wu L."/>
            <person name="Ma J."/>
        </authorList>
    </citation>
    <scope>NUCLEOTIDE SEQUENCE [LARGE SCALE GENOMIC DNA]</scope>
    <source>
        <strain evidence="3">CCM 8907</strain>
    </source>
</reference>
<feature type="transmembrane region" description="Helical" evidence="1">
    <location>
        <begin position="161"/>
        <end position="180"/>
    </location>
</feature>
<sequence length="226" mass="25662">MRLRKADEQRRRWENVGLAWLIALGIVMVAFGFWHVTPFGHRNLLMSDMGTQYIPLLTALQHALRYQTFHLFSFSLSLGSNVVPTVAYYLLSPFNIIVLAFSAANVPIAASVIIMVKIATIAATMAWFLQDHFLTSSRVTIVFALAFSLSGFVAVDFFDLMWLDALIVLPLVVAGIDRLVRAQRLGMFYGWLLVSMVTNYYLGYMMCLFSILYFGYTLFNQWGRLG</sequence>
<evidence type="ECO:0000313" key="3">
    <source>
        <dbReference type="Proteomes" id="UP001596191"/>
    </source>
</evidence>
<dbReference type="InterPro" id="IPR018580">
    <property type="entry name" value="Uncharacterised_YfhO"/>
</dbReference>
<evidence type="ECO:0000256" key="1">
    <source>
        <dbReference type="SAM" id="Phobius"/>
    </source>
</evidence>
<feature type="transmembrane region" description="Helical" evidence="1">
    <location>
        <begin position="12"/>
        <end position="34"/>
    </location>
</feature>
<protein>
    <submittedName>
        <fullName evidence="2">YfhO family protein</fullName>
    </submittedName>
</protein>
<dbReference type="Pfam" id="PF09586">
    <property type="entry name" value="YfhO"/>
    <property type="match status" value="1"/>
</dbReference>
<gene>
    <name evidence="2" type="ORF">ACFQET_07575</name>
</gene>
<keyword evidence="3" id="KW-1185">Reference proteome</keyword>
<dbReference type="PANTHER" id="PTHR38454:SF1">
    <property type="entry name" value="INTEGRAL MEMBRANE PROTEIN"/>
    <property type="match status" value="1"/>
</dbReference>
<accession>A0ABW1TNS3</accession>
<keyword evidence="1" id="KW-0812">Transmembrane</keyword>
<feature type="transmembrane region" description="Helical" evidence="1">
    <location>
        <begin position="110"/>
        <end position="129"/>
    </location>
</feature>
<dbReference type="EMBL" id="JBHSSJ010000009">
    <property type="protein sequence ID" value="MFC6275372.1"/>
    <property type="molecule type" value="Genomic_DNA"/>
</dbReference>
<proteinExistence type="predicted"/>
<feature type="transmembrane region" description="Helical" evidence="1">
    <location>
        <begin position="136"/>
        <end position="155"/>
    </location>
</feature>
<dbReference type="RefSeq" id="WP_164511000.1">
    <property type="nucleotide sequence ID" value="NZ_JBHSSJ010000009.1"/>
</dbReference>
<feature type="transmembrane region" description="Helical" evidence="1">
    <location>
        <begin position="86"/>
        <end position="104"/>
    </location>
</feature>
<dbReference type="PANTHER" id="PTHR38454">
    <property type="entry name" value="INTEGRAL MEMBRANE PROTEIN-RELATED"/>
    <property type="match status" value="1"/>
</dbReference>
<keyword evidence="1" id="KW-0472">Membrane</keyword>
<name>A0ABW1TNS3_9LACO</name>
<organism evidence="2 3">
    <name type="scientific">Levilactobacillus tangyuanensis</name>
    <dbReference type="NCBI Taxonomy" id="2486021"/>
    <lineage>
        <taxon>Bacteria</taxon>
        <taxon>Bacillati</taxon>
        <taxon>Bacillota</taxon>
        <taxon>Bacilli</taxon>
        <taxon>Lactobacillales</taxon>
        <taxon>Lactobacillaceae</taxon>
        <taxon>Levilactobacillus</taxon>
    </lineage>
</organism>
<feature type="transmembrane region" description="Helical" evidence="1">
    <location>
        <begin position="192"/>
        <end position="216"/>
    </location>
</feature>